<dbReference type="Pfam" id="PF00535">
    <property type="entry name" value="Glycos_transf_2"/>
    <property type="match status" value="1"/>
</dbReference>
<dbReference type="OrthoDB" id="9815923at2"/>
<organism evidence="3 4">
    <name type="scientific">Blastopirellula marina</name>
    <dbReference type="NCBI Taxonomy" id="124"/>
    <lineage>
        <taxon>Bacteria</taxon>
        <taxon>Pseudomonadati</taxon>
        <taxon>Planctomycetota</taxon>
        <taxon>Planctomycetia</taxon>
        <taxon>Pirellulales</taxon>
        <taxon>Pirellulaceae</taxon>
        <taxon>Blastopirellula</taxon>
    </lineage>
</organism>
<comment type="caution">
    <text evidence="3">The sequence shown here is derived from an EMBL/GenBank/DDBJ whole genome shotgun (WGS) entry which is preliminary data.</text>
</comment>
<gene>
    <name evidence="3" type="ORF">C5Y98_08255</name>
</gene>
<dbReference type="AlphaFoldDB" id="A0A2S8G2I5"/>
<evidence type="ECO:0000256" key="1">
    <source>
        <dbReference type="ARBA" id="ARBA00038494"/>
    </source>
</evidence>
<dbReference type="Gene3D" id="3.90.550.10">
    <property type="entry name" value="Spore Coat Polysaccharide Biosynthesis Protein SpsA, Chain A"/>
    <property type="match status" value="1"/>
</dbReference>
<dbReference type="PANTHER" id="PTHR43630">
    <property type="entry name" value="POLY-BETA-1,6-N-ACETYL-D-GLUCOSAMINE SYNTHASE"/>
    <property type="match status" value="1"/>
</dbReference>
<comment type="similarity">
    <text evidence="1">Belongs to the glycosyltransferase 2 family. WaaE/KdtX subfamily.</text>
</comment>
<evidence type="ECO:0000313" key="4">
    <source>
        <dbReference type="Proteomes" id="UP000239388"/>
    </source>
</evidence>
<name>A0A2S8G2I5_9BACT</name>
<dbReference type="PANTHER" id="PTHR43630:SF2">
    <property type="entry name" value="GLYCOSYLTRANSFERASE"/>
    <property type="match status" value="1"/>
</dbReference>
<evidence type="ECO:0000259" key="2">
    <source>
        <dbReference type="Pfam" id="PF00535"/>
    </source>
</evidence>
<dbReference type="EMBL" id="PUIB01000011">
    <property type="protein sequence ID" value="PQO38633.1"/>
    <property type="molecule type" value="Genomic_DNA"/>
</dbReference>
<reference evidence="3 4" key="1">
    <citation type="submission" date="2018-02" db="EMBL/GenBank/DDBJ databases">
        <title>Comparative genomes isolates from brazilian mangrove.</title>
        <authorList>
            <person name="Araujo J.E."/>
            <person name="Taketani R.G."/>
            <person name="Silva M.C.P."/>
            <person name="Loureco M.V."/>
            <person name="Andreote F.D."/>
        </authorList>
    </citation>
    <scope>NUCLEOTIDE SEQUENCE [LARGE SCALE GENOMIC DNA]</scope>
    <source>
        <strain evidence="3 4">NAP PRIS-MGV</strain>
    </source>
</reference>
<dbReference type="Proteomes" id="UP000239388">
    <property type="component" value="Unassembled WGS sequence"/>
</dbReference>
<protein>
    <recommendedName>
        <fullName evidence="2">Glycosyltransferase 2-like domain-containing protein</fullName>
    </recommendedName>
</protein>
<proteinExistence type="inferred from homology"/>
<dbReference type="InterPro" id="IPR029044">
    <property type="entry name" value="Nucleotide-diphossugar_trans"/>
</dbReference>
<feature type="domain" description="Glycosyltransferase 2-like" evidence="2">
    <location>
        <begin position="4"/>
        <end position="123"/>
    </location>
</feature>
<sequence length="287" mass="33766">MPVTVLIATKNEACNIRECLESVAWAQQVILVDSQSIDGTIEIAVDHGAEVHQFYYEGGWPKKRNWALENLTINNPWVLILDADERVSDELQWEIRDAIQRDDFDGYYIKWKFIFLGRWMKHSWSHGWMLRLFRQGLGGYEDLGMRTEGGWDAEVHENVVVEGNCGRLKTPLLHETRQDLEYWIRKQNEFSTWNAKRRKQQLKTPMPPLRNLLSRDPGLKRRWLKAFFIRLPGKPIWMFLYLYVVKAGFLDGRVGFIFCVMRAIHEFNISAKLYEDKVMHSAEQSSS</sequence>
<dbReference type="CDD" id="cd02511">
    <property type="entry name" value="Beta4Glucosyltransferase"/>
    <property type="match status" value="1"/>
</dbReference>
<evidence type="ECO:0000313" key="3">
    <source>
        <dbReference type="EMBL" id="PQO38633.1"/>
    </source>
</evidence>
<dbReference type="InterPro" id="IPR001173">
    <property type="entry name" value="Glyco_trans_2-like"/>
</dbReference>
<accession>A0A2S8G2I5</accession>
<dbReference type="SUPFAM" id="SSF53448">
    <property type="entry name" value="Nucleotide-diphospho-sugar transferases"/>
    <property type="match status" value="1"/>
</dbReference>